<gene>
    <name evidence="1" type="ordered locus">Daud_1243</name>
</gene>
<reference evidence="1 2" key="2">
    <citation type="journal article" date="2008" name="Science">
        <title>Environmental genomics reveals a single-species ecosystem deep within Earth.</title>
        <authorList>
            <person name="Chivian D."/>
            <person name="Brodie E.L."/>
            <person name="Alm E.J."/>
            <person name="Culley D.E."/>
            <person name="Dehal P.S."/>
            <person name="Desantis T.Z."/>
            <person name="Gihring T.M."/>
            <person name="Lapidus A."/>
            <person name="Lin L.H."/>
            <person name="Lowry S.R."/>
            <person name="Moser D.P."/>
            <person name="Richardson P.M."/>
            <person name="Southam G."/>
            <person name="Wanger G."/>
            <person name="Pratt L.M."/>
            <person name="Andersen G.L."/>
            <person name="Hazen T.C."/>
            <person name="Brockman F.J."/>
            <person name="Arkin A.P."/>
            <person name="Onstott T.C."/>
        </authorList>
    </citation>
    <scope>NUCLEOTIDE SEQUENCE [LARGE SCALE GENOMIC DNA]</scope>
    <source>
        <strain evidence="1 2">MP104C</strain>
    </source>
</reference>
<name>B1I415_DESAP</name>
<dbReference type="EMBL" id="CP000860">
    <property type="protein sequence ID" value="ACA59754.1"/>
    <property type="molecule type" value="Genomic_DNA"/>
</dbReference>
<dbReference type="AlphaFoldDB" id="B1I415"/>
<evidence type="ECO:0000313" key="1">
    <source>
        <dbReference type="EMBL" id="ACA59754.1"/>
    </source>
</evidence>
<sequence>MSLPDTTRSSSLRVTRLPKQLPVNRNVRGRRGIRIAVVFPVLQPDHVHLDGVTIFVFDFPGPSLQAPSGRAFHLVGVDRDIDHAGSLPMTSFAFLLIFSEDQVVYTGPGRGATPEGSAGLV</sequence>
<reference evidence="2" key="1">
    <citation type="submission" date="2007-10" db="EMBL/GenBank/DDBJ databases">
        <title>Complete sequence of chromosome of Desulforudis audaxviator MP104C.</title>
        <authorList>
            <person name="Copeland A."/>
            <person name="Lucas S."/>
            <person name="Lapidus A."/>
            <person name="Barry K."/>
            <person name="Glavina del Rio T."/>
            <person name="Dalin E."/>
            <person name="Tice H."/>
            <person name="Bruce D."/>
            <person name="Pitluck S."/>
            <person name="Lowry S.R."/>
            <person name="Larimer F."/>
            <person name="Land M.L."/>
            <person name="Hauser L."/>
            <person name="Kyrpides N."/>
            <person name="Ivanova N.N."/>
            <person name="Richardson P."/>
        </authorList>
    </citation>
    <scope>NUCLEOTIDE SEQUENCE [LARGE SCALE GENOMIC DNA]</scope>
    <source>
        <strain evidence="2">MP104C</strain>
    </source>
</reference>
<accession>B1I415</accession>
<dbReference type="Proteomes" id="UP000008544">
    <property type="component" value="Chromosome"/>
</dbReference>
<dbReference type="STRING" id="477974.Daud_1243"/>
<protein>
    <submittedName>
        <fullName evidence="1">Uncharacterized protein</fullName>
    </submittedName>
</protein>
<dbReference type="KEGG" id="dau:Daud_1243"/>
<keyword evidence="2" id="KW-1185">Reference proteome</keyword>
<proteinExistence type="predicted"/>
<dbReference type="HOGENOM" id="CLU_2034264_0_0_9"/>
<organism evidence="1 2">
    <name type="scientific">Desulforudis audaxviator (strain MP104C)</name>
    <dbReference type="NCBI Taxonomy" id="477974"/>
    <lineage>
        <taxon>Bacteria</taxon>
        <taxon>Bacillati</taxon>
        <taxon>Bacillota</taxon>
        <taxon>Clostridia</taxon>
        <taxon>Thermoanaerobacterales</taxon>
        <taxon>Candidatus Desulforudaceae</taxon>
        <taxon>Candidatus Desulforudis</taxon>
    </lineage>
</organism>
<evidence type="ECO:0000313" key="2">
    <source>
        <dbReference type="Proteomes" id="UP000008544"/>
    </source>
</evidence>